<keyword evidence="1" id="KW-0812">Transmembrane</keyword>
<feature type="transmembrane region" description="Helical" evidence="1">
    <location>
        <begin position="62"/>
        <end position="83"/>
    </location>
</feature>
<feature type="transmembrane region" description="Helical" evidence="1">
    <location>
        <begin position="15"/>
        <end position="41"/>
    </location>
</feature>
<dbReference type="PANTHER" id="PTHR40465">
    <property type="entry name" value="CHROMOSOME 1, WHOLE GENOME SHOTGUN SEQUENCE"/>
    <property type="match status" value="1"/>
</dbReference>
<sequence length="219" mass="23906">MNSFKRASDFNAELVIGPIQVCGMLSAALFGCLGCQSYLYFVRFSDDHLALKATVSPSTIKLILGHFVCVISMLWTMTVSTYGDPSQLAVLPIAINVAVPLGGLTIVIVQSFYAFRLWKLTRNVFLPIFCQMLSVIAQTSTCVLAAKAISATNIADFQLLLIGLTFTARAACDLITTAGIAWGLKKRRDPENEEYGYLSFCPKLLFLTSTIARLRLSTG</sequence>
<reference evidence="2" key="1">
    <citation type="journal article" date="2020" name="New Phytol.">
        <title>Comparative genomics reveals dynamic genome evolution in host specialist ectomycorrhizal fungi.</title>
        <authorList>
            <person name="Lofgren L.A."/>
            <person name="Nguyen N.H."/>
            <person name="Vilgalys R."/>
            <person name="Ruytinx J."/>
            <person name="Liao H.L."/>
            <person name="Branco S."/>
            <person name="Kuo A."/>
            <person name="LaButti K."/>
            <person name="Lipzen A."/>
            <person name="Andreopoulos W."/>
            <person name="Pangilinan J."/>
            <person name="Riley R."/>
            <person name="Hundley H."/>
            <person name="Na H."/>
            <person name="Barry K."/>
            <person name="Grigoriev I.V."/>
            <person name="Stajich J.E."/>
            <person name="Kennedy P.G."/>
        </authorList>
    </citation>
    <scope>NUCLEOTIDE SEQUENCE</scope>
    <source>
        <strain evidence="2">S12</strain>
    </source>
</reference>
<dbReference type="OrthoDB" id="2535105at2759"/>
<feature type="transmembrane region" description="Helical" evidence="1">
    <location>
        <begin position="158"/>
        <end position="183"/>
    </location>
</feature>
<evidence type="ECO:0000313" key="2">
    <source>
        <dbReference type="EMBL" id="KAG1790782.1"/>
    </source>
</evidence>
<feature type="transmembrane region" description="Helical" evidence="1">
    <location>
        <begin position="124"/>
        <end position="146"/>
    </location>
</feature>
<dbReference type="AlphaFoldDB" id="A0A9P7AKP8"/>
<dbReference type="PANTHER" id="PTHR40465:SF1">
    <property type="entry name" value="DUF6534 DOMAIN-CONTAINING PROTEIN"/>
    <property type="match status" value="1"/>
</dbReference>
<keyword evidence="1" id="KW-0472">Membrane</keyword>
<accession>A0A9P7AKP8</accession>
<evidence type="ECO:0000256" key="1">
    <source>
        <dbReference type="SAM" id="Phobius"/>
    </source>
</evidence>
<dbReference type="PROSITE" id="PS51257">
    <property type="entry name" value="PROKAR_LIPOPROTEIN"/>
    <property type="match status" value="1"/>
</dbReference>
<dbReference type="RefSeq" id="XP_041157715.1">
    <property type="nucleotide sequence ID" value="XM_041298225.1"/>
</dbReference>
<keyword evidence="1" id="KW-1133">Transmembrane helix</keyword>
<gene>
    <name evidence="2" type="ORF">HD556DRAFT_1241776</name>
</gene>
<organism evidence="2 3">
    <name type="scientific">Suillus plorans</name>
    <dbReference type="NCBI Taxonomy" id="116603"/>
    <lineage>
        <taxon>Eukaryota</taxon>
        <taxon>Fungi</taxon>
        <taxon>Dikarya</taxon>
        <taxon>Basidiomycota</taxon>
        <taxon>Agaricomycotina</taxon>
        <taxon>Agaricomycetes</taxon>
        <taxon>Agaricomycetidae</taxon>
        <taxon>Boletales</taxon>
        <taxon>Suillineae</taxon>
        <taxon>Suillaceae</taxon>
        <taxon>Suillus</taxon>
    </lineage>
</organism>
<feature type="transmembrane region" description="Helical" evidence="1">
    <location>
        <begin position="89"/>
        <end position="112"/>
    </location>
</feature>
<dbReference type="EMBL" id="JABBWE010000047">
    <property type="protein sequence ID" value="KAG1790782.1"/>
    <property type="molecule type" value="Genomic_DNA"/>
</dbReference>
<comment type="caution">
    <text evidence="2">The sequence shown here is derived from an EMBL/GenBank/DDBJ whole genome shotgun (WGS) entry which is preliminary data.</text>
</comment>
<dbReference type="GeneID" id="64591989"/>
<keyword evidence="3" id="KW-1185">Reference proteome</keyword>
<evidence type="ECO:0000313" key="3">
    <source>
        <dbReference type="Proteomes" id="UP000719766"/>
    </source>
</evidence>
<dbReference type="Proteomes" id="UP000719766">
    <property type="component" value="Unassembled WGS sequence"/>
</dbReference>
<name>A0A9P7AKP8_9AGAM</name>
<proteinExistence type="predicted"/>
<protein>
    <submittedName>
        <fullName evidence="2">Uncharacterized protein</fullName>
    </submittedName>
</protein>